<feature type="signal peptide" evidence="2">
    <location>
        <begin position="1"/>
        <end position="19"/>
    </location>
</feature>
<feature type="chain" id="PRO_5045449234" evidence="2">
    <location>
        <begin position="20"/>
        <end position="300"/>
    </location>
</feature>
<comment type="caution">
    <text evidence="3">The sequence shown here is derived from an EMBL/GenBank/DDBJ whole genome shotgun (WGS) entry which is preliminary data.</text>
</comment>
<dbReference type="PANTHER" id="PTHR47197:SF3">
    <property type="entry name" value="DIHYDRO-HEME D1 DEHYDROGENASE"/>
    <property type="match status" value="1"/>
</dbReference>
<evidence type="ECO:0000256" key="2">
    <source>
        <dbReference type="SAM" id="SignalP"/>
    </source>
</evidence>
<protein>
    <submittedName>
        <fullName evidence="3">DNA-binding beta-propeller fold protein YncE</fullName>
    </submittedName>
</protein>
<name>A0ABT9LZ61_9BACL</name>
<evidence type="ECO:0000256" key="1">
    <source>
        <dbReference type="SAM" id="MobiDB-lite"/>
    </source>
</evidence>
<dbReference type="InterPro" id="IPR051200">
    <property type="entry name" value="Host-pathogen_enzymatic-act"/>
</dbReference>
<feature type="compositionally biased region" description="Low complexity" evidence="1">
    <location>
        <begin position="25"/>
        <end position="40"/>
    </location>
</feature>
<dbReference type="EMBL" id="JAURUO010000016">
    <property type="protein sequence ID" value="MDP9729555.1"/>
    <property type="molecule type" value="Genomic_DNA"/>
</dbReference>
<feature type="region of interest" description="Disordered" evidence="1">
    <location>
        <begin position="25"/>
        <end position="48"/>
    </location>
</feature>
<dbReference type="PANTHER" id="PTHR47197">
    <property type="entry name" value="PROTEIN NIRF"/>
    <property type="match status" value="1"/>
</dbReference>
<dbReference type="PROSITE" id="PS51257">
    <property type="entry name" value="PROKAR_LIPOPROTEIN"/>
    <property type="match status" value="1"/>
</dbReference>
<dbReference type="Proteomes" id="UP001229209">
    <property type="component" value="Unassembled WGS sequence"/>
</dbReference>
<dbReference type="SUPFAM" id="SSF50969">
    <property type="entry name" value="YVTN repeat-like/Quinoprotein amine dehydrogenase"/>
    <property type="match status" value="1"/>
</dbReference>
<keyword evidence="2" id="KW-0732">Signal</keyword>
<organism evidence="3 4">
    <name type="scientific">Alicyclobacillus tolerans</name>
    <dbReference type="NCBI Taxonomy" id="90970"/>
    <lineage>
        <taxon>Bacteria</taxon>
        <taxon>Bacillati</taxon>
        <taxon>Bacillota</taxon>
        <taxon>Bacilli</taxon>
        <taxon>Bacillales</taxon>
        <taxon>Alicyclobacillaceae</taxon>
        <taxon>Alicyclobacillus</taxon>
    </lineage>
</organism>
<dbReference type="RefSeq" id="WP_306955372.1">
    <property type="nucleotide sequence ID" value="NZ_JAURUO010000016.1"/>
</dbReference>
<keyword evidence="4" id="KW-1185">Reference proteome</keyword>
<accession>A0ABT9LZ61</accession>
<proteinExistence type="predicted"/>
<dbReference type="InterPro" id="IPR011044">
    <property type="entry name" value="Quino_amine_DH_bsu"/>
</dbReference>
<sequence length="300" mass="31355">MKKKIIVGFCAISSLLILTGCNTPNSSNQSSTSNSSITNNVEQKPQQIIPTPKNLQSITSPSSNGYMYLIAGTPSSKGLYKLQLSDGSQNNSISISNHAIGLARNSTGQLAYGEATSSTGAVDIVNTSTLKKIATIPVGAPVKDITVNPNGQTSFYVLNGNSHSESVSIISTHQKAITKNIPVSLGTIAIATDGSTLYCLESNGDIEGISIQTMKPQFQFKAVNNPISLVLSPGGNHLYILKKAGSNRNVSVINVQTESQTKALPAPKGANSIAINPDGSLIYVGADDNGISNVQSFSTR</sequence>
<reference evidence="3 4" key="1">
    <citation type="submission" date="2023-07" db="EMBL/GenBank/DDBJ databases">
        <title>Genomic Encyclopedia of Type Strains, Phase IV (KMG-IV): sequencing the most valuable type-strain genomes for metagenomic binning, comparative biology and taxonomic classification.</title>
        <authorList>
            <person name="Goeker M."/>
        </authorList>
    </citation>
    <scope>NUCLEOTIDE SEQUENCE [LARGE SCALE GENOMIC DNA]</scope>
    <source>
        <strain evidence="3 4">DSM 25924</strain>
    </source>
</reference>
<keyword evidence="3" id="KW-0238">DNA-binding</keyword>
<evidence type="ECO:0000313" key="4">
    <source>
        <dbReference type="Proteomes" id="UP001229209"/>
    </source>
</evidence>
<evidence type="ECO:0000313" key="3">
    <source>
        <dbReference type="EMBL" id="MDP9729555.1"/>
    </source>
</evidence>
<dbReference type="GO" id="GO:0003677">
    <property type="term" value="F:DNA binding"/>
    <property type="evidence" value="ECO:0007669"/>
    <property type="project" value="UniProtKB-KW"/>
</dbReference>
<dbReference type="Gene3D" id="2.130.10.10">
    <property type="entry name" value="YVTN repeat-like/Quinoprotein amine dehydrogenase"/>
    <property type="match status" value="1"/>
</dbReference>
<dbReference type="InterPro" id="IPR015943">
    <property type="entry name" value="WD40/YVTN_repeat-like_dom_sf"/>
</dbReference>
<gene>
    <name evidence="3" type="ORF">J2S04_002529</name>
</gene>